<feature type="transmembrane region" description="Helical" evidence="7">
    <location>
        <begin position="59"/>
        <end position="75"/>
    </location>
</feature>
<evidence type="ECO:0000256" key="2">
    <source>
        <dbReference type="ARBA" id="ARBA00012438"/>
    </source>
</evidence>
<evidence type="ECO:0000313" key="9">
    <source>
        <dbReference type="EMBL" id="MFD0915531.1"/>
    </source>
</evidence>
<dbReference type="Pfam" id="PF02518">
    <property type="entry name" value="HATPase_c"/>
    <property type="match status" value="1"/>
</dbReference>
<feature type="transmembrane region" description="Helical" evidence="7">
    <location>
        <begin position="172"/>
        <end position="191"/>
    </location>
</feature>
<keyword evidence="6" id="KW-0902">Two-component regulatory system</keyword>
<dbReference type="PROSITE" id="PS50109">
    <property type="entry name" value="HIS_KIN"/>
    <property type="match status" value="1"/>
</dbReference>
<dbReference type="GO" id="GO:0016301">
    <property type="term" value="F:kinase activity"/>
    <property type="evidence" value="ECO:0007669"/>
    <property type="project" value="UniProtKB-KW"/>
</dbReference>
<name>A0ABW3FAQ4_9HYPH</name>
<comment type="catalytic activity">
    <reaction evidence="1">
        <text>ATP + protein L-histidine = ADP + protein N-phospho-L-histidine.</text>
        <dbReference type="EC" id="2.7.13.3"/>
    </reaction>
</comment>
<dbReference type="PANTHER" id="PTHR43711:SF26">
    <property type="entry name" value="SENSOR HISTIDINE KINASE RCSC"/>
    <property type="match status" value="1"/>
</dbReference>
<dbReference type="InterPro" id="IPR004358">
    <property type="entry name" value="Sig_transdc_His_kin-like_C"/>
</dbReference>
<protein>
    <recommendedName>
        <fullName evidence="2">histidine kinase</fullName>
        <ecNumber evidence="2">2.7.13.3</ecNumber>
    </recommendedName>
</protein>
<keyword evidence="3" id="KW-0597">Phosphoprotein</keyword>
<dbReference type="SUPFAM" id="SSF55874">
    <property type="entry name" value="ATPase domain of HSP90 chaperone/DNA topoisomerase II/histidine kinase"/>
    <property type="match status" value="1"/>
</dbReference>
<evidence type="ECO:0000256" key="4">
    <source>
        <dbReference type="ARBA" id="ARBA00022679"/>
    </source>
</evidence>
<dbReference type="InterPro" id="IPR005467">
    <property type="entry name" value="His_kinase_dom"/>
</dbReference>
<evidence type="ECO:0000256" key="1">
    <source>
        <dbReference type="ARBA" id="ARBA00000085"/>
    </source>
</evidence>
<dbReference type="InterPro" id="IPR003661">
    <property type="entry name" value="HisK_dim/P_dom"/>
</dbReference>
<dbReference type="SMART" id="SM00387">
    <property type="entry name" value="HATPase_c"/>
    <property type="match status" value="1"/>
</dbReference>
<evidence type="ECO:0000259" key="8">
    <source>
        <dbReference type="PROSITE" id="PS50109"/>
    </source>
</evidence>
<gene>
    <name evidence="9" type="ORF">ACFQ14_03825</name>
</gene>
<feature type="transmembrane region" description="Helical" evidence="7">
    <location>
        <begin position="197"/>
        <end position="215"/>
    </location>
</feature>
<dbReference type="Gene3D" id="1.10.287.130">
    <property type="match status" value="1"/>
</dbReference>
<dbReference type="Gene3D" id="3.30.565.10">
    <property type="entry name" value="Histidine kinase-like ATPase, C-terminal domain"/>
    <property type="match status" value="1"/>
</dbReference>
<dbReference type="EMBL" id="JBHTJV010000003">
    <property type="protein sequence ID" value="MFD0915531.1"/>
    <property type="molecule type" value="Genomic_DNA"/>
</dbReference>
<dbReference type="RefSeq" id="WP_377211390.1">
    <property type="nucleotide sequence ID" value="NZ_JBHTJV010000003.1"/>
</dbReference>
<dbReference type="InterPro" id="IPR036097">
    <property type="entry name" value="HisK_dim/P_sf"/>
</dbReference>
<keyword evidence="7" id="KW-1133">Transmembrane helix</keyword>
<dbReference type="CDD" id="cd00082">
    <property type="entry name" value="HisKA"/>
    <property type="match status" value="1"/>
</dbReference>
<dbReference type="PRINTS" id="PR00344">
    <property type="entry name" value="BCTRLSENSOR"/>
</dbReference>
<proteinExistence type="predicted"/>
<keyword evidence="7" id="KW-0812">Transmembrane</keyword>
<dbReference type="Proteomes" id="UP001597101">
    <property type="component" value="Unassembled WGS sequence"/>
</dbReference>
<dbReference type="InterPro" id="IPR036890">
    <property type="entry name" value="HATPase_C_sf"/>
</dbReference>
<dbReference type="InterPro" id="IPR050736">
    <property type="entry name" value="Sensor_HK_Regulatory"/>
</dbReference>
<evidence type="ECO:0000256" key="7">
    <source>
        <dbReference type="SAM" id="Phobius"/>
    </source>
</evidence>
<accession>A0ABW3FAQ4</accession>
<sequence length="532" mass="57393">MPLDGYDSADKNIVERRHSGNAARYALRGKAKPQGEQAPEPSNFASELLQRHADIHTKFYVPLIALVSLLAWAAWEQLPLMQAGLWGLAALLVVALRFLSILRFKKLETLAGQERHWLLTFNGLQALTGLVLAAFLMSIPNSVESISVASALFATGMALIGGTVLTSYNLRFGVLITALPAATVLAVLMVMNKAPATTAMAGILIGTTIFCELLASKIRGMTIAQLHSEVVRDQLIVDLEAATAISDEARRRAEEANLAKSRFLATMSHELRTPLNAILGFSEVMSNEVMGPLNNDFYKEYVSDIHRSGSHLLKLINEILDLSRIEAGRYEMNEEPVSITDAVEEAKQMMKLKAKQKHIKINLQLQPALPDLKADARAIRQIVLNLLSNALKFTPDSGVVTIKVGWTAGGGQYVSIKDSGPGIPEDEIPVVLSSFGQGSIAIKSAEQGTGLGLPIVQALVHMHQGHFELKSKMREGTEVVASFPKSRVIAPMPANNMGIPHQPSGTPPFASNRQTVAAPPMVGVGGVTEKSA</sequence>
<keyword evidence="4" id="KW-0808">Transferase</keyword>
<dbReference type="SUPFAM" id="SSF47384">
    <property type="entry name" value="Homodimeric domain of signal transducing histidine kinase"/>
    <property type="match status" value="1"/>
</dbReference>
<keyword evidence="10" id="KW-1185">Reference proteome</keyword>
<reference evidence="10" key="1">
    <citation type="journal article" date="2019" name="Int. J. Syst. Evol. Microbiol.">
        <title>The Global Catalogue of Microorganisms (GCM) 10K type strain sequencing project: providing services to taxonomists for standard genome sequencing and annotation.</title>
        <authorList>
            <consortium name="The Broad Institute Genomics Platform"/>
            <consortium name="The Broad Institute Genome Sequencing Center for Infectious Disease"/>
            <person name="Wu L."/>
            <person name="Ma J."/>
        </authorList>
    </citation>
    <scope>NUCLEOTIDE SEQUENCE [LARGE SCALE GENOMIC DNA]</scope>
    <source>
        <strain evidence="10">CCUG 60023</strain>
    </source>
</reference>
<dbReference type="EC" id="2.7.13.3" evidence="2"/>
<evidence type="ECO:0000256" key="3">
    <source>
        <dbReference type="ARBA" id="ARBA00022553"/>
    </source>
</evidence>
<evidence type="ECO:0000256" key="6">
    <source>
        <dbReference type="ARBA" id="ARBA00023012"/>
    </source>
</evidence>
<feature type="transmembrane region" description="Helical" evidence="7">
    <location>
        <begin position="81"/>
        <end position="104"/>
    </location>
</feature>
<evidence type="ECO:0000313" key="10">
    <source>
        <dbReference type="Proteomes" id="UP001597101"/>
    </source>
</evidence>
<dbReference type="InterPro" id="IPR003594">
    <property type="entry name" value="HATPase_dom"/>
</dbReference>
<feature type="transmembrane region" description="Helical" evidence="7">
    <location>
        <begin position="116"/>
        <end position="139"/>
    </location>
</feature>
<comment type="caution">
    <text evidence="9">The sequence shown here is derived from an EMBL/GenBank/DDBJ whole genome shotgun (WGS) entry which is preliminary data.</text>
</comment>
<evidence type="ECO:0000256" key="5">
    <source>
        <dbReference type="ARBA" id="ARBA00022777"/>
    </source>
</evidence>
<feature type="domain" description="Histidine kinase" evidence="8">
    <location>
        <begin position="266"/>
        <end position="487"/>
    </location>
</feature>
<dbReference type="Pfam" id="PF00512">
    <property type="entry name" value="HisKA"/>
    <property type="match status" value="1"/>
</dbReference>
<organism evidence="9 10">
    <name type="scientific">Pseudahrensia aquimaris</name>
    <dbReference type="NCBI Taxonomy" id="744461"/>
    <lineage>
        <taxon>Bacteria</taxon>
        <taxon>Pseudomonadati</taxon>
        <taxon>Pseudomonadota</taxon>
        <taxon>Alphaproteobacteria</taxon>
        <taxon>Hyphomicrobiales</taxon>
        <taxon>Ahrensiaceae</taxon>
        <taxon>Pseudahrensia</taxon>
    </lineage>
</organism>
<keyword evidence="7" id="KW-0472">Membrane</keyword>
<dbReference type="PANTHER" id="PTHR43711">
    <property type="entry name" value="TWO-COMPONENT HISTIDINE KINASE"/>
    <property type="match status" value="1"/>
</dbReference>
<dbReference type="SMART" id="SM00388">
    <property type="entry name" value="HisKA"/>
    <property type="match status" value="1"/>
</dbReference>
<feature type="transmembrane region" description="Helical" evidence="7">
    <location>
        <begin position="145"/>
        <end position="165"/>
    </location>
</feature>
<keyword evidence="5 9" id="KW-0418">Kinase</keyword>